<keyword evidence="2" id="KW-0472">Membrane</keyword>
<comment type="similarity">
    <text evidence="1">Belongs to the saccharopine dehydrogenase family.</text>
</comment>
<keyword evidence="2" id="KW-0812">Transmembrane</keyword>
<sequence>MTRLDLIIFGATGFTGSRAVLEMIRLSKKYPALTWGIAGRSEKKLEELKQEATQKSGEDQTNLKTFIADVSDEKSLRSMCEQATVVVNCCGPYRLYGEPVVKAAIESKTHYVDVSGEPEFMELMQLNYNEQAEDAGVYVISACGFDSIPCDLGVIHLMKNFEGVLNSVESYIMMRVAPEHAAEAARSGVLHYGTWESLVHSLANSHKLKPLREQLYPSRLPSCKPKLCRRWYHRRGGASCLPFLGADESVVHRTQRHLHAAGARPAQLRAYLALPSALHAALLTLGALLLYVLAQWSVTRRLLLDHPRLFSGGMATRRGPAENVMLNTKFEVELVGSGWAAATDADVTEPDKKLVVKVSGSNPGYGATVTALLVSALTILNEQHKMPKSGGVLTTGAAFKDTSIIDVLHENGLKFDIVSDKKD</sequence>
<dbReference type="InterPro" id="IPR005097">
    <property type="entry name" value="Sacchrp_dh_NADP-bd"/>
</dbReference>
<dbReference type="GO" id="GO:0005739">
    <property type="term" value="C:mitochondrion"/>
    <property type="evidence" value="ECO:0007669"/>
    <property type="project" value="TreeGrafter"/>
</dbReference>
<evidence type="ECO:0000259" key="3">
    <source>
        <dbReference type="Pfam" id="PF03435"/>
    </source>
</evidence>
<reference evidence="4" key="2">
    <citation type="submission" date="2022-06" db="UniProtKB">
        <authorList>
            <consortium name="EnsemblMetazoa"/>
        </authorList>
    </citation>
    <scope>IDENTIFICATION</scope>
    <source>
        <strain evidence="4">p50T (Dazao)</strain>
    </source>
</reference>
<dbReference type="EnsemblMetazoa" id="XM_038011608.1">
    <property type="protein sequence ID" value="XP_037867536.1"/>
    <property type="gene ID" value="LOC101736300"/>
</dbReference>
<evidence type="ECO:0000313" key="4">
    <source>
        <dbReference type="EnsemblMetazoa" id="XP_037867538.1"/>
    </source>
</evidence>
<reference evidence="5" key="1">
    <citation type="journal article" date="2008" name="Insect Biochem. Mol. Biol.">
        <title>The genome of a lepidopteran model insect, the silkworm Bombyx mori.</title>
        <authorList>
            <consortium name="International Silkworm Genome Consortium"/>
        </authorList>
    </citation>
    <scope>NUCLEOTIDE SEQUENCE [LARGE SCALE GENOMIC DNA]</scope>
    <source>
        <strain evidence="5">p50T</strain>
    </source>
</reference>
<dbReference type="FunFam" id="3.40.50.720:FF:000178">
    <property type="entry name" value="Saccharopine dehydrogenase-like oxidoreductase"/>
    <property type="match status" value="1"/>
</dbReference>
<dbReference type="RefSeq" id="XP_037867535.1">
    <property type="nucleotide sequence ID" value="XM_038011607.2"/>
</dbReference>
<evidence type="ECO:0000313" key="5">
    <source>
        <dbReference type="Proteomes" id="UP000005204"/>
    </source>
</evidence>
<dbReference type="GO" id="GO:0009247">
    <property type="term" value="P:glycolipid biosynthetic process"/>
    <property type="evidence" value="ECO:0007669"/>
    <property type="project" value="TreeGrafter"/>
</dbReference>
<dbReference type="EnsemblMetazoa" id="XM_038011609.1">
    <property type="protein sequence ID" value="XP_037867537.1"/>
    <property type="gene ID" value="LOC101736300"/>
</dbReference>
<evidence type="ECO:0000256" key="2">
    <source>
        <dbReference type="SAM" id="Phobius"/>
    </source>
</evidence>
<dbReference type="Pfam" id="PF03435">
    <property type="entry name" value="Sacchrp_dh_NADP"/>
    <property type="match status" value="1"/>
</dbReference>
<name>A0A8R2LX90_BOMMO</name>
<organism evidence="4 5">
    <name type="scientific">Bombyx mori</name>
    <name type="common">Silk moth</name>
    <dbReference type="NCBI Taxonomy" id="7091"/>
    <lineage>
        <taxon>Eukaryota</taxon>
        <taxon>Metazoa</taxon>
        <taxon>Ecdysozoa</taxon>
        <taxon>Arthropoda</taxon>
        <taxon>Hexapoda</taxon>
        <taxon>Insecta</taxon>
        <taxon>Pterygota</taxon>
        <taxon>Neoptera</taxon>
        <taxon>Endopterygota</taxon>
        <taxon>Lepidoptera</taxon>
        <taxon>Glossata</taxon>
        <taxon>Ditrysia</taxon>
        <taxon>Bombycoidea</taxon>
        <taxon>Bombycidae</taxon>
        <taxon>Bombycinae</taxon>
        <taxon>Bombyx</taxon>
    </lineage>
</organism>
<evidence type="ECO:0000256" key="1">
    <source>
        <dbReference type="ARBA" id="ARBA00038048"/>
    </source>
</evidence>
<dbReference type="EnsemblMetazoa" id="XM_038011610.1">
    <property type="protein sequence ID" value="XP_037867538.1"/>
    <property type="gene ID" value="LOC101736300"/>
</dbReference>
<dbReference type="InterPro" id="IPR036291">
    <property type="entry name" value="NAD(P)-bd_dom_sf"/>
</dbReference>
<dbReference type="RefSeq" id="XP_037867536.1">
    <property type="nucleotide sequence ID" value="XM_038011608.2"/>
</dbReference>
<dbReference type="InterPro" id="IPR051276">
    <property type="entry name" value="Saccharopine_DH-like_oxidrdct"/>
</dbReference>
<dbReference type="GO" id="GO:0005811">
    <property type="term" value="C:lipid droplet"/>
    <property type="evidence" value="ECO:0007669"/>
    <property type="project" value="TreeGrafter"/>
</dbReference>
<feature type="transmembrane region" description="Helical" evidence="2">
    <location>
        <begin position="270"/>
        <end position="294"/>
    </location>
</feature>
<dbReference type="EnsemblMetazoa" id="XM_038011607.1">
    <property type="protein sequence ID" value="XP_037867535.1"/>
    <property type="gene ID" value="LOC101736300"/>
</dbReference>
<dbReference type="RefSeq" id="XP_037867537.1">
    <property type="nucleotide sequence ID" value="XM_038011609.2"/>
</dbReference>
<dbReference type="PANTHER" id="PTHR12286">
    <property type="entry name" value="SACCHAROPINE DEHYDROGENASE-LIKE OXIDOREDUCTASE"/>
    <property type="match status" value="1"/>
</dbReference>
<dbReference type="PANTHER" id="PTHR12286:SF5">
    <property type="entry name" value="SACCHAROPINE DEHYDROGENASE-LIKE OXIDOREDUCTASE"/>
    <property type="match status" value="1"/>
</dbReference>
<dbReference type="Proteomes" id="UP000005204">
    <property type="component" value="Unassembled WGS sequence"/>
</dbReference>
<protein>
    <recommendedName>
        <fullName evidence="3">Saccharopine dehydrogenase NADP binding domain-containing protein</fullName>
    </recommendedName>
</protein>
<dbReference type="AlphaFoldDB" id="A0A8R2LX90"/>
<dbReference type="Gene3D" id="3.40.50.720">
    <property type="entry name" value="NAD(P)-binding Rossmann-like Domain"/>
    <property type="match status" value="1"/>
</dbReference>
<dbReference type="KEGG" id="bmor:101736300"/>
<accession>A0A8R2LX90</accession>
<dbReference type="GeneID" id="101736300"/>
<keyword evidence="5" id="KW-1185">Reference proteome</keyword>
<feature type="domain" description="Saccharopine dehydrogenase NADP binding" evidence="3">
    <location>
        <begin position="7"/>
        <end position="140"/>
    </location>
</feature>
<proteinExistence type="inferred from homology"/>
<keyword evidence="2" id="KW-1133">Transmembrane helix</keyword>
<dbReference type="GO" id="GO:0005886">
    <property type="term" value="C:plasma membrane"/>
    <property type="evidence" value="ECO:0007669"/>
    <property type="project" value="TreeGrafter"/>
</dbReference>
<dbReference type="SUPFAM" id="SSF51735">
    <property type="entry name" value="NAD(P)-binding Rossmann-fold domains"/>
    <property type="match status" value="1"/>
</dbReference>